<organism evidence="1 2">
    <name type="scientific">Theobroma cacao</name>
    <name type="common">Cacao</name>
    <name type="synonym">Cocoa</name>
    <dbReference type="NCBI Taxonomy" id="3641"/>
    <lineage>
        <taxon>Eukaryota</taxon>
        <taxon>Viridiplantae</taxon>
        <taxon>Streptophyta</taxon>
        <taxon>Embryophyta</taxon>
        <taxon>Tracheophyta</taxon>
        <taxon>Spermatophyta</taxon>
        <taxon>Magnoliopsida</taxon>
        <taxon>eudicotyledons</taxon>
        <taxon>Gunneridae</taxon>
        <taxon>Pentapetalae</taxon>
        <taxon>rosids</taxon>
        <taxon>malvids</taxon>
        <taxon>Malvales</taxon>
        <taxon>Malvaceae</taxon>
        <taxon>Byttnerioideae</taxon>
        <taxon>Theobroma</taxon>
    </lineage>
</organism>
<protein>
    <submittedName>
        <fullName evidence="1">Uncharacterized protein</fullName>
    </submittedName>
</protein>
<dbReference type="HOGENOM" id="CLU_1838788_0_0_1"/>
<dbReference type="Gramene" id="EOY31591">
    <property type="protein sequence ID" value="EOY31591"/>
    <property type="gene ID" value="TCM_038544"/>
</dbReference>
<accession>A0A061GPY6</accession>
<dbReference type="Proteomes" id="UP000026915">
    <property type="component" value="Chromosome 9"/>
</dbReference>
<keyword evidence="2" id="KW-1185">Reference proteome</keyword>
<reference evidence="1 2" key="1">
    <citation type="journal article" date="2013" name="Genome Biol.">
        <title>The genome sequence of the most widely cultivated cacao type and its use to identify candidate genes regulating pod color.</title>
        <authorList>
            <person name="Motamayor J.C."/>
            <person name="Mockaitis K."/>
            <person name="Schmutz J."/>
            <person name="Haiminen N."/>
            <person name="Iii D.L."/>
            <person name="Cornejo O."/>
            <person name="Findley S.D."/>
            <person name="Zheng P."/>
            <person name="Utro F."/>
            <person name="Royaert S."/>
            <person name="Saski C."/>
            <person name="Jenkins J."/>
            <person name="Podicheti R."/>
            <person name="Zhao M."/>
            <person name="Scheffler B.E."/>
            <person name="Stack J.C."/>
            <person name="Feltus F.A."/>
            <person name="Mustiga G.M."/>
            <person name="Amores F."/>
            <person name="Phillips W."/>
            <person name="Marelli J.P."/>
            <person name="May G.D."/>
            <person name="Shapiro H."/>
            <person name="Ma J."/>
            <person name="Bustamante C.D."/>
            <person name="Schnell R.J."/>
            <person name="Main D."/>
            <person name="Gilbert D."/>
            <person name="Parida L."/>
            <person name="Kuhn D.N."/>
        </authorList>
    </citation>
    <scope>NUCLEOTIDE SEQUENCE [LARGE SCALE GENOMIC DNA]</scope>
    <source>
        <strain evidence="2">cv. Matina 1-6</strain>
    </source>
</reference>
<proteinExistence type="predicted"/>
<dbReference type="PANTHER" id="PTHR33116">
    <property type="entry name" value="REVERSE TRANSCRIPTASE ZINC-BINDING DOMAIN-CONTAINING PROTEIN-RELATED-RELATED"/>
    <property type="match status" value="1"/>
</dbReference>
<sequence>MGELKRGIMEMLEDFHKSATFDHKINTSFITLVPKNNNLIAINEYWLIILAASGLKVNFHKSCLFGIVIHQDIVEEWAGRIARKVGKLPITYLGLLLGVVMNSIRLWKLVVDKFETRLSTWKAQSLSLGGIKEMLDKLQR</sequence>
<dbReference type="EMBL" id="CM001887">
    <property type="protein sequence ID" value="EOY31591.1"/>
    <property type="molecule type" value="Genomic_DNA"/>
</dbReference>
<name>A0A061GPY6_THECC</name>
<dbReference type="InParanoid" id="A0A061GPY6"/>
<dbReference type="AlphaFoldDB" id="A0A061GPY6"/>
<evidence type="ECO:0000313" key="2">
    <source>
        <dbReference type="Proteomes" id="UP000026915"/>
    </source>
</evidence>
<dbReference type="PANTHER" id="PTHR33116:SF75">
    <property type="entry name" value="RIBONUCLEASE H PROTEIN"/>
    <property type="match status" value="1"/>
</dbReference>
<gene>
    <name evidence="1" type="ORF">TCM_038544</name>
</gene>
<evidence type="ECO:0000313" key="1">
    <source>
        <dbReference type="EMBL" id="EOY31591.1"/>
    </source>
</evidence>